<keyword evidence="2" id="KW-1185">Reference proteome</keyword>
<name>A0A2T0K8Z7_9ACTN</name>
<dbReference type="Proteomes" id="UP000239415">
    <property type="component" value="Unassembled WGS sequence"/>
</dbReference>
<accession>A0A2T0K8Z7</accession>
<protein>
    <submittedName>
        <fullName evidence="1">Uncharacterized protein</fullName>
    </submittedName>
</protein>
<sequence length="98" mass="10754">MVDEALARELIDMTDGDRRLQAGALGDDLSAQLTHRRVTTRNGDRLAAILDEYGWPTAELVDGAPLPWPCRDPGRMDELRAEVGLDPFAVYVAKHAPA</sequence>
<evidence type="ECO:0000313" key="2">
    <source>
        <dbReference type="Proteomes" id="UP000239415"/>
    </source>
</evidence>
<proteinExistence type="predicted"/>
<gene>
    <name evidence="1" type="ORF">CLV67_110289</name>
</gene>
<organism evidence="1 2">
    <name type="scientific">Actinoplanes italicus</name>
    <dbReference type="NCBI Taxonomy" id="113567"/>
    <lineage>
        <taxon>Bacteria</taxon>
        <taxon>Bacillati</taxon>
        <taxon>Actinomycetota</taxon>
        <taxon>Actinomycetes</taxon>
        <taxon>Micromonosporales</taxon>
        <taxon>Micromonosporaceae</taxon>
        <taxon>Actinoplanes</taxon>
    </lineage>
</organism>
<evidence type="ECO:0000313" key="1">
    <source>
        <dbReference type="EMBL" id="PRX19537.1"/>
    </source>
</evidence>
<comment type="caution">
    <text evidence="1">The sequence shown here is derived from an EMBL/GenBank/DDBJ whole genome shotgun (WGS) entry which is preliminary data.</text>
</comment>
<dbReference type="OrthoDB" id="22038at2"/>
<dbReference type="AlphaFoldDB" id="A0A2T0K8Z7"/>
<dbReference type="EMBL" id="PVMZ01000010">
    <property type="protein sequence ID" value="PRX19537.1"/>
    <property type="molecule type" value="Genomic_DNA"/>
</dbReference>
<reference evidence="1 2" key="1">
    <citation type="submission" date="2018-03" db="EMBL/GenBank/DDBJ databases">
        <title>Genomic Encyclopedia of Archaeal and Bacterial Type Strains, Phase II (KMG-II): from individual species to whole genera.</title>
        <authorList>
            <person name="Goeker M."/>
        </authorList>
    </citation>
    <scope>NUCLEOTIDE SEQUENCE [LARGE SCALE GENOMIC DNA]</scope>
    <source>
        <strain evidence="1 2">DSM 43146</strain>
    </source>
</reference>
<dbReference type="RefSeq" id="WP_106322546.1">
    <property type="nucleotide sequence ID" value="NZ_BOMO01000049.1"/>
</dbReference>